<dbReference type="CDD" id="cd04598">
    <property type="entry name" value="CBS_pair_GGDEF_EAL"/>
    <property type="match status" value="1"/>
</dbReference>
<dbReference type="InterPro" id="IPR000644">
    <property type="entry name" value="CBS_dom"/>
</dbReference>
<dbReference type="InterPro" id="IPR001633">
    <property type="entry name" value="EAL_dom"/>
</dbReference>
<gene>
    <name evidence="5" type="ORF">H4O21_21780</name>
</gene>
<name>A0A839IYR0_9GAMM</name>
<dbReference type="CDD" id="cd01949">
    <property type="entry name" value="GGDEF"/>
    <property type="match status" value="1"/>
</dbReference>
<feature type="domain" description="CBS" evidence="4">
    <location>
        <begin position="257"/>
        <end position="316"/>
    </location>
</feature>
<keyword evidence="6" id="KW-1185">Reference proteome</keyword>
<dbReference type="InterPro" id="IPR046342">
    <property type="entry name" value="CBS_dom_sf"/>
</dbReference>
<dbReference type="GO" id="GO:0071111">
    <property type="term" value="F:cyclic-guanylate-specific phosphodiesterase activity"/>
    <property type="evidence" value="ECO:0007669"/>
    <property type="project" value="InterPro"/>
</dbReference>
<dbReference type="PANTHER" id="PTHR33121:SF76">
    <property type="entry name" value="SIGNALING PROTEIN"/>
    <property type="match status" value="1"/>
</dbReference>
<accession>A0A839IYR0</accession>
<dbReference type="SUPFAM" id="SSF55073">
    <property type="entry name" value="Nucleotide cyclase"/>
    <property type="match status" value="1"/>
</dbReference>
<evidence type="ECO:0000313" key="6">
    <source>
        <dbReference type="Proteomes" id="UP000565262"/>
    </source>
</evidence>
<dbReference type="InterPro" id="IPR029787">
    <property type="entry name" value="Nucleotide_cyclase"/>
</dbReference>
<evidence type="ECO:0000256" key="1">
    <source>
        <dbReference type="PROSITE-ProRule" id="PRU00703"/>
    </source>
</evidence>
<dbReference type="AlphaFoldDB" id="A0A839IYR0"/>
<feature type="non-terminal residue" evidence="5">
    <location>
        <position position="1"/>
    </location>
</feature>
<dbReference type="CDD" id="cd01948">
    <property type="entry name" value="EAL"/>
    <property type="match status" value="1"/>
</dbReference>
<dbReference type="InterPro" id="IPR043128">
    <property type="entry name" value="Rev_trsase/Diguanyl_cyclase"/>
</dbReference>
<dbReference type="SMART" id="SM00052">
    <property type="entry name" value="EAL"/>
    <property type="match status" value="1"/>
</dbReference>
<dbReference type="SMART" id="SM00116">
    <property type="entry name" value="CBS"/>
    <property type="match status" value="1"/>
</dbReference>
<dbReference type="SUPFAM" id="SSF54631">
    <property type="entry name" value="CBS-domain pair"/>
    <property type="match status" value="1"/>
</dbReference>
<dbReference type="RefSeq" id="WP_182811145.1">
    <property type="nucleotide sequence ID" value="NZ_JACJFM010000048.1"/>
</dbReference>
<dbReference type="SMART" id="SM00267">
    <property type="entry name" value="GGDEF"/>
    <property type="match status" value="1"/>
</dbReference>
<feature type="domain" description="EAL" evidence="2">
    <location>
        <begin position="1"/>
        <end position="237"/>
    </location>
</feature>
<evidence type="ECO:0000313" key="5">
    <source>
        <dbReference type="EMBL" id="MBB1489246.1"/>
    </source>
</evidence>
<dbReference type="InterPro" id="IPR050706">
    <property type="entry name" value="Cyclic-di-GMP_PDE-like"/>
</dbReference>
<dbReference type="Pfam" id="PF00571">
    <property type="entry name" value="CBS"/>
    <property type="match status" value="1"/>
</dbReference>
<dbReference type="Gene3D" id="3.30.70.270">
    <property type="match status" value="1"/>
</dbReference>
<dbReference type="PROSITE" id="PS50883">
    <property type="entry name" value="EAL"/>
    <property type="match status" value="1"/>
</dbReference>
<feature type="domain" description="GGDEF" evidence="3">
    <location>
        <begin position="414"/>
        <end position="565"/>
    </location>
</feature>
<evidence type="ECO:0000259" key="3">
    <source>
        <dbReference type="PROSITE" id="PS50887"/>
    </source>
</evidence>
<organism evidence="5 6">
    <name type="scientific">Oceanospirillum sediminis</name>
    <dbReference type="NCBI Taxonomy" id="2760088"/>
    <lineage>
        <taxon>Bacteria</taxon>
        <taxon>Pseudomonadati</taxon>
        <taxon>Pseudomonadota</taxon>
        <taxon>Gammaproteobacteria</taxon>
        <taxon>Oceanospirillales</taxon>
        <taxon>Oceanospirillaceae</taxon>
        <taxon>Oceanospirillum</taxon>
    </lineage>
</organism>
<dbReference type="EMBL" id="JACJFM010000048">
    <property type="protein sequence ID" value="MBB1489246.1"/>
    <property type="molecule type" value="Genomic_DNA"/>
</dbReference>
<dbReference type="PANTHER" id="PTHR33121">
    <property type="entry name" value="CYCLIC DI-GMP PHOSPHODIESTERASE PDEF"/>
    <property type="match status" value="1"/>
</dbReference>
<dbReference type="Pfam" id="PF00990">
    <property type="entry name" value="GGDEF"/>
    <property type="match status" value="1"/>
</dbReference>
<dbReference type="SUPFAM" id="SSF141868">
    <property type="entry name" value="EAL domain-like"/>
    <property type="match status" value="1"/>
</dbReference>
<evidence type="ECO:0000259" key="2">
    <source>
        <dbReference type="PROSITE" id="PS50883"/>
    </source>
</evidence>
<dbReference type="InterPro" id="IPR035919">
    <property type="entry name" value="EAL_sf"/>
</dbReference>
<dbReference type="Gene3D" id="3.10.580.10">
    <property type="entry name" value="CBS-domain"/>
    <property type="match status" value="1"/>
</dbReference>
<dbReference type="Pfam" id="PF00563">
    <property type="entry name" value="EAL"/>
    <property type="match status" value="1"/>
</dbReference>
<sequence>QKINTFFQPIIGARGQSIFAYEALSRGPADSLYCSPVHLFEEAKRQQQLFSLEAVCRSRAIENFTRQKLTGKLFLNVSPETLLQSDHHSGLTLDLLQSYGLKPEQVVIEITEHSPTHDYGLMRAAVEHYQGEGFSIAIDDLGAGYSSLRLWSELKPEYVKIDRHFVSGIEGDKVKRDFVRSIVEIARAVNSQVIAEGIETRQEFEALSEINVDYLQGYYFARPNPQPVREVSESAQMVWKQIRESREMYKDDGQVGRLKIDIQPVTPDTTVEEIADLLDQHEHWFSIPVVAGGVPVGMINRTRLLQKLSKAFGRDLYSKKPVSQIMDTEFMAVERHMRLEKVSQQVTQRKRSRLEEDFIITENGYYCGVGQVIDLLKMITELQLKSAQNSNPLTGLPGNVLIQEQIDQLIVSKTSFVTCYFDLDNFKPYNDQYGYAKGDEILLTVARLLQKHCNASMDFVGHVGGDDFVVIFQSHDWQGHVQNALNEFSHTRRDFYSPEHICDGGIWAEDRFGEKRFFGLMSISVAAIDSESADFGSAKEVASQLSVIKHEAKHSKGNSLVARLAGSVVNLFNEGVVA</sequence>
<protein>
    <submittedName>
        <fullName evidence="5">GGDEF domain-containing protein</fullName>
    </submittedName>
</protein>
<keyword evidence="1" id="KW-0129">CBS domain</keyword>
<dbReference type="PROSITE" id="PS50887">
    <property type="entry name" value="GGDEF"/>
    <property type="match status" value="1"/>
</dbReference>
<evidence type="ECO:0000259" key="4">
    <source>
        <dbReference type="PROSITE" id="PS51371"/>
    </source>
</evidence>
<dbReference type="Proteomes" id="UP000565262">
    <property type="component" value="Unassembled WGS sequence"/>
</dbReference>
<dbReference type="PROSITE" id="PS51371">
    <property type="entry name" value="CBS"/>
    <property type="match status" value="1"/>
</dbReference>
<dbReference type="Gene3D" id="3.20.20.450">
    <property type="entry name" value="EAL domain"/>
    <property type="match status" value="1"/>
</dbReference>
<dbReference type="InterPro" id="IPR000160">
    <property type="entry name" value="GGDEF_dom"/>
</dbReference>
<proteinExistence type="predicted"/>
<dbReference type="NCBIfam" id="TIGR00254">
    <property type="entry name" value="GGDEF"/>
    <property type="match status" value="1"/>
</dbReference>
<comment type="caution">
    <text evidence="5">The sequence shown here is derived from an EMBL/GenBank/DDBJ whole genome shotgun (WGS) entry which is preliminary data.</text>
</comment>
<reference evidence="5 6" key="1">
    <citation type="submission" date="2020-08" db="EMBL/GenBank/DDBJ databases">
        <title>Oceanospirillum sp. nov. isolated from marine sediment.</title>
        <authorList>
            <person name="Ji X."/>
        </authorList>
    </citation>
    <scope>NUCLEOTIDE SEQUENCE [LARGE SCALE GENOMIC DNA]</scope>
    <source>
        <strain evidence="5 6">D5</strain>
    </source>
</reference>